<evidence type="ECO:0000256" key="21">
    <source>
        <dbReference type="ARBA" id="ARBA00050036"/>
    </source>
</evidence>
<evidence type="ECO:0000256" key="11">
    <source>
        <dbReference type="ARBA" id="ARBA00022990"/>
    </source>
</evidence>
<dbReference type="AlphaFoldDB" id="A0A8C0UKU6"/>
<comment type="function">
    <text evidence="20">Non-selective voltage-gated ion channel that mediates the transport of anions and cations through the mitochondrion outer membrane and plasma membrane. Forms a high-conducting channel with a stable open state and a voltage-induced closure with a mild preference for anions over cations. Involved in male fertility and sperm mitochondrial sheath formation.</text>
</comment>
<keyword evidence="7" id="KW-0812">Transmembrane</keyword>
<evidence type="ECO:0000256" key="7">
    <source>
        <dbReference type="ARBA" id="ARBA00022692"/>
    </source>
</evidence>
<sequence>MAVPPSYCDLGKSARDVFNKGYGFGMVKLELKTKSSSGVEFTATGSSNTDTGKASGSLETKYKVKDQGLTFTQKWNTDNTLGTEVSVEDKFATGLKVALDTTFVPNTGKKSGKLKTSYKREYIHLGCSVDIDLSGPTLYGWAVLGFDGWLAGYQTAFDTAKYKLSQNNFALGYKAGDFQLHTYVNDGTEFGGSIYQKINNKVETSVNLAWTAGSNNTRFGFAGKYQMDEKTSIVAKVNNASLIGIGYTHALRPGKQQLLRSYRNQRRVICFFRFTEKEIDLDACFKEVQLCFQLLRKGGHRILHLREGTIVTQQIHPVWTRKSD</sequence>
<gene>
    <name evidence="22" type="primary">VDAC3</name>
</gene>
<evidence type="ECO:0000256" key="9">
    <source>
        <dbReference type="ARBA" id="ARBA00022787"/>
    </source>
</evidence>
<evidence type="ECO:0000313" key="22">
    <source>
        <dbReference type="Ensembl" id="ENSCCEP00000010431.1"/>
    </source>
</evidence>
<evidence type="ECO:0000256" key="13">
    <source>
        <dbReference type="ARBA" id="ARBA00023065"/>
    </source>
</evidence>
<evidence type="ECO:0000256" key="8">
    <source>
        <dbReference type="ARBA" id="ARBA00022741"/>
    </source>
</evidence>
<keyword evidence="4" id="KW-1134">Transmembrane beta strand</keyword>
<keyword evidence="16" id="KW-0472">Membrane</keyword>
<keyword evidence="15" id="KW-0496">Mitochondrion</keyword>
<comment type="similarity">
    <text evidence="2">Belongs to the eukaryotic mitochondrial porin family.</text>
</comment>
<dbReference type="FunFam" id="2.40.160.10:FF:000001">
    <property type="entry name" value="Voltage-dependent anion-selective channel protein 2"/>
    <property type="match status" value="1"/>
</dbReference>
<dbReference type="CDD" id="cd07306">
    <property type="entry name" value="Porin3_VDAC"/>
    <property type="match status" value="1"/>
</dbReference>
<dbReference type="InterPro" id="IPR001925">
    <property type="entry name" value="Porin_Euk"/>
</dbReference>
<dbReference type="GO" id="GO:0015288">
    <property type="term" value="F:porin activity"/>
    <property type="evidence" value="ECO:0007669"/>
    <property type="project" value="UniProtKB-KW"/>
</dbReference>
<evidence type="ECO:0000256" key="19">
    <source>
        <dbReference type="ARBA" id="ARBA00046980"/>
    </source>
</evidence>
<keyword evidence="11" id="KW-0007">Acetylation</keyword>
<evidence type="ECO:0000256" key="4">
    <source>
        <dbReference type="ARBA" id="ARBA00022452"/>
    </source>
</evidence>
<evidence type="ECO:0000256" key="20">
    <source>
        <dbReference type="ARBA" id="ARBA00049964"/>
    </source>
</evidence>
<dbReference type="GO" id="GO:0005741">
    <property type="term" value="C:mitochondrial outer membrane"/>
    <property type="evidence" value="ECO:0007669"/>
    <property type="project" value="UniProtKB-SubCell"/>
</dbReference>
<evidence type="ECO:0000256" key="1">
    <source>
        <dbReference type="ARBA" id="ARBA00004294"/>
    </source>
</evidence>
<evidence type="ECO:0000256" key="10">
    <source>
        <dbReference type="ARBA" id="ARBA00022843"/>
    </source>
</evidence>
<keyword evidence="9" id="KW-1000">Mitochondrion outer membrane</keyword>
<dbReference type="GO" id="GO:0008308">
    <property type="term" value="F:voltage-gated monoatomic anion channel activity"/>
    <property type="evidence" value="ECO:0007669"/>
    <property type="project" value="InterPro"/>
</dbReference>
<comment type="subcellular location">
    <subcellularLocation>
        <location evidence="1">Mitochondrion outer membrane</location>
    </subcellularLocation>
</comment>
<dbReference type="PRINTS" id="PR00185">
    <property type="entry name" value="EUKARYTPORIN"/>
</dbReference>
<evidence type="ECO:0000256" key="14">
    <source>
        <dbReference type="ARBA" id="ARBA00023114"/>
    </source>
</evidence>
<evidence type="ECO:0000313" key="23">
    <source>
        <dbReference type="Proteomes" id="UP000694410"/>
    </source>
</evidence>
<proteinExistence type="inferred from homology"/>
<evidence type="ECO:0000256" key="3">
    <source>
        <dbReference type="ARBA" id="ARBA00022448"/>
    </source>
</evidence>
<dbReference type="Pfam" id="PF01459">
    <property type="entry name" value="Porin_3"/>
    <property type="match status" value="1"/>
</dbReference>
<comment type="catalytic activity">
    <reaction evidence="18">
        <text>K(+)(in) = K(+)(out)</text>
        <dbReference type="Rhea" id="RHEA:29463"/>
        <dbReference type="ChEBI" id="CHEBI:29103"/>
    </reaction>
</comment>
<dbReference type="Ensembl" id="ENSCCET00000016400.1">
    <property type="protein sequence ID" value="ENSCCEP00000010431.1"/>
    <property type="gene ID" value="ENSCCEG00000010365.1"/>
</dbReference>
<name>A0A8C0UKU6_CYACU</name>
<accession>A0A8C0UKU6</accession>
<protein>
    <recommendedName>
        <fullName evidence="21">Non-selective voltage-gated ion channel VDAC3</fullName>
    </recommendedName>
</protein>
<comment type="catalytic activity">
    <reaction evidence="17">
        <text>chloride(in) = chloride(out)</text>
        <dbReference type="Rhea" id="RHEA:29823"/>
        <dbReference type="ChEBI" id="CHEBI:17996"/>
    </reaction>
</comment>
<dbReference type="PANTHER" id="PTHR11743">
    <property type="entry name" value="VOLTAGE-DEPENDENT ANION-SELECTIVE CHANNEL"/>
    <property type="match status" value="1"/>
</dbReference>
<organism evidence="22 23">
    <name type="scientific">Cyanistes caeruleus</name>
    <name type="common">Eurasian blue tit</name>
    <name type="synonym">Parus caeruleus</name>
    <dbReference type="NCBI Taxonomy" id="156563"/>
    <lineage>
        <taxon>Eukaryota</taxon>
        <taxon>Metazoa</taxon>
        <taxon>Chordata</taxon>
        <taxon>Craniata</taxon>
        <taxon>Vertebrata</taxon>
        <taxon>Euteleostomi</taxon>
        <taxon>Archelosauria</taxon>
        <taxon>Archosauria</taxon>
        <taxon>Dinosauria</taxon>
        <taxon>Saurischia</taxon>
        <taxon>Theropoda</taxon>
        <taxon>Coelurosauria</taxon>
        <taxon>Aves</taxon>
        <taxon>Neognathae</taxon>
        <taxon>Neoaves</taxon>
        <taxon>Telluraves</taxon>
        <taxon>Australaves</taxon>
        <taxon>Passeriformes</taxon>
        <taxon>Paridae</taxon>
        <taxon>Cyanistes</taxon>
    </lineage>
</organism>
<dbReference type="InterPro" id="IPR027246">
    <property type="entry name" value="Porin_Euk/Tom40"/>
</dbReference>
<dbReference type="PANTHER" id="PTHR11743:SF28">
    <property type="entry name" value="VOLTAGE-DEPENDENT ANION-SELECTIVE CHANNEL PROTEIN 3"/>
    <property type="match status" value="1"/>
</dbReference>
<evidence type="ECO:0000256" key="15">
    <source>
        <dbReference type="ARBA" id="ARBA00023128"/>
    </source>
</evidence>
<keyword evidence="6" id="KW-0597">Phosphoprotein</keyword>
<evidence type="ECO:0000256" key="6">
    <source>
        <dbReference type="ARBA" id="ARBA00022553"/>
    </source>
</evidence>
<keyword evidence="10" id="KW-0832">Ubl conjugation</keyword>
<keyword evidence="14" id="KW-0626">Porin</keyword>
<dbReference type="GO" id="GO:0046930">
    <property type="term" value="C:pore complex"/>
    <property type="evidence" value="ECO:0007669"/>
    <property type="project" value="UniProtKB-KW"/>
</dbReference>
<evidence type="ECO:0000256" key="12">
    <source>
        <dbReference type="ARBA" id="ARBA00023027"/>
    </source>
</evidence>
<comment type="subunit">
    <text evidence="19">Interacts with ARMC12 in a TBC1D21-dependent manner. Interacts with MISFA.</text>
</comment>
<reference evidence="22" key="1">
    <citation type="submission" date="2025-05" db="UniProtKB">
        <authorList>
            <consortium name="Ensembl"/>
        </authorList>
    </citation>
    <scope>IDENTIFICATION</scope>
</reference>
<keyword evidence="13" id="KW-0406">Ion transport</keyword>
<keyword evidence="23" id="KW-1185">Reference proteome</keyword>
<evidence type="ECO:0000256" key="17">
    <source>
        <dbReference type="ARBA" id="ARBA00024167"/>
    </source>
</evidence>
<evidence type="ECO:0000256" key="5">
    <source>
        <dbReference type="ARBA" id="ARBA00022499"/>
    </source>
</evidence>
<keyword evidence="8" id="KW-0547">Nucleotide-binding</keyword>
<keyword evidence="12" id="KW-0520">NAD</keyword>
<keyword evidence="5" id="KW-1017">Isopeptide bond</keyword>
<dbReference type="GO" id="GO:0000166">
    <property type="term" value="F:nucleotide binding"/>
    <property type="evidence" value="ECO:0007669"/>
    <property type="project" value="UniProtKB-KW"/>
</dbReference>
<evidence type="ECO:0000256" key="2">
    <source>
        <dbReference type="ARBA" id="ARBA00007780"/>
    </source>
</evidence>
<evidence type="ECO:0000256" key="18">
    <source>
        <dbReference type="ARBA" id="ARBA00034430"/>
    </source>
</evidence>
<dbReference type="InterPro" id="IPR023614">
    <property type="entry name" value="Porin_dom_sf"/>
</dbReference>
<evidence type="ECO:0000256" key="16">
    <source>
        <dbReference type="ARBA" id="ARBA00023136"/>
    </source>
</evidence>
<dbReference type="Proteomes" id="UP000694410">
    <property type="component" value="Unplaced"/>
</dbReference>
<dbReference type="Gene3D" id="2.40.160.10">
    <property type="entry name" value="Porin"/>
    <property type="match status" value="1"/>
</dbReference>
<dbReference type="Ensembl" id="ENSCCET00000016402.1">
    <property type="protein sequence ID" value="ENSCCEP00000010433.1"/>
    <property type="gene ID" value="ENSCCEG00000010365.1"/>
</dbReference>
<keyword evidence="3" id="KW-0813">Transport</keyword>